<dbReference type="AlphaFoldDB" id="A0A1X2GDC5"/>
<comment type="caution">
    <text evidence="2">The sequence shown here is derived from an EMBL/GenBank/DDBJ whole genome shotgun (WGS) entry which is preliminary data.</text>
</comment>
<proteinExistence type="predicted"/>
<dbReference type="Proteomes" id="UP000242146">
    <property type="component" value="Unassembled WGS sequence"/>
</dbReference>
<feature type="transmembrane region" description="Helical" evidence="1">
    <location>
        <begin position="31"/>
        <end position="55"/>
    </location>
</feature>
<feature type="transmembrane region" description="Helical" evidence="1">
    <location>
        <begin position="94"/>
        <end position="116"/>
    </location>
</feature>
<evidence type="ECO:0000256" key="1">
    <source>
        <dbReference type="SAM" id="Phobius"/>
    </source>
</evidence>
<gene>
    <name evidence="2" type="ORF">DM01DRAFT_1392923</name>
</gene>
<protein>
    <submittedName>
        <fullName evidence="2">Uncharacterized protein</fullName>
    </submittedName>
</protein>
<reference evidence="2 3" key="1">
    <citation type="submission" date="2016-07" db="EMBL/GenBank/DDBJ databases">
        <title>Pervasive Adenine N6-methylation of Active Genes in Fungi.</title>
        <authorList>
            <consortium name="DOE Joint Genome Institute"/>
            <person name="Mondo S.J."/>
            <person name="Dannebaum R.O."/>
            <person name="Kuo R.C."/>
            <person name="Labutti K."/>
            <person name="Haridas S."/>
            <person name="Kuo A."/>
            <person name="Salamov A."/>
            <person name="Ahrendt S.R."/>
            <person name="Lipzen A."/>
            <person name="Sullivan W."/>
            <person name="Andreopoulos W.B."/>
            <person name="Clum A."/>
            <person name="Lindquist E."/>
            <person name="Daum C."/>
            <person name="Ramamoorthy G.K."/>
            <person name="Gryganskyi A."/>
            <person name="Culley D."/>
            <person name="Magnuson J.K."/>
            <person name="James T.Y."/>
            <person name="O'Malley M.A."/>
            <person name="Stajich J.E."/>
            <person name="Spatafora J.W."/>
            <person name="Visel A."/>
            <person name="Grigoriev I.V."/>
        </authorList>
    </citation>
    <scope>NUCLEOTIDE SEQUENCE [LARGE SCALE GENOMIC DNA]</scope>
    <source>
        <strain evidence="2 3">NRRL 3301</strain>
    </source>
</reference>
<name>A0A1X2GDC5_9FUNG</name>
<organism evidence="2 3">
    <name type="scientific">Hesseltinella vesiculosa</name>
    <dbReference type="NCBI Taxonomy" id="101127"/>
    <lineage>
        <taxon>Eukaryota</taxon>
        <taxon>Fungi</taxon>
        <taxon>Fungi incertae sedis</taxon>
        <taxon>Mucoromycota</taxon>
        <taxon>Mucoromycotina</taxon>
        <taxon>Mucoromycetes</taxon>
        <taxon>Mucorales</taxon>
        <taxon>Cunninghamellaceae</taxon>
        <taxon>Hesseltinella</taxon>
    </lineage>
</organism>
<dbReference type="EMBL" id="MCGT01000021">
    <property type="protein sequence ID" value="ORX51220.1"/>
    <property type="molecule type" value="Genomic_DNA"/>
</dbReference>
<dbReference type="OrthoDB" id="2217185at2759"/>
<sequence length="153" mass="17670">MASTVIGLAFVSIAIAVSIYKAQTRLLKLQWWFYLGFSISCLTINVAFICILSLYRSLYLIDCHRTDKLCNAACLQRDWNDTDSTCFHKWQESLILIVLDTAVNFTVNFGFLLIVWRYRREQGRINQISMAPPPYQCSANGKPEDDFQTIELR</sequence>
<evidence type="ECO:0000313" key="3">
    <source>
        <dbReference type="Proteomes" id="UP000242146"/>
    </source>
</evidence>
<evidence type="ECO:0000313" key="2">
    <source>
        <dbReference type="EMBL" id="ORX51220.1"/>
    </source>
</evidence>
<keyword evidence="1" id="KW-1133">Transmembrane helix</keyword>
<keyword evidence="1" id="KW-0472">Membrane</keyword>
<keyword evidence="3" id="KW-1185">Reference proteome</keyword>
<keyword evidence="1" id="KW-0812">Transmembrane</keyword>
<accession>A0A1X2GDC5</accession>